<keyword evidence="6" id="KW-1185">Reference proteome</keyword>
<dbReference type="Pfam" id="PF00392">
    <property type="entry name" value="GntR"/>
    <property type="match status" value="1"/>
</dbReference>
<evidence type="ECO:0000256" key="2">
    <source>
        <dbReference type="ARBA" id="ARBA00023125"/>
    </source>
</evidence>
<protein>
    <submittedName>
        <fullName evidence="5">HTH-type transcriptional repressor YtrA</fullName>
    </submittedName>
</protein>
<dbReference type="InterPro" id="IPR000524">
    <property type="entry name" value="Tscrpt_reg_HTH_GntR"/>
</dbReference>
<keyword evidence="2" id="KW-0238">DNA-binding</keyword>
<dbReference type="Proteomes" id="UP000789707">
    <property type="component" value="Unassembled WGS sequence"/>
</dbReference>
<dbReference type="InterPro" id="IPR036390">
    <property type="entry name" value="WH_DNA-bd_sf"/>
</dbReference>
<sequence>MNINPTGGRPLYEQLMFGIKQDILLGILRPGDKLPSVREMAQQQLVNPNTVAKAYKALEGQGVIDTVLGRGTFVAQESSDLGPDRQQMNQFKRQLNDLLTEGMYIGLSRQEITDLMNEWYGGTHGINR</sequence>
<dbReference type="PANTHER" id="PTHR38445:SF9">
    <property type="entry name" value="HTH-TYPE TRANSCRIPTIONAL REPRESSOR YTRA"/>
    <property type="match status" value="1"/>
</dbReference>
<evidence type="ECO:0000313" key="5">
    <source>
        <dbReference type="EMBL" id="CAH0416252.1"/>
    </source>
</evidence>
<dbReference type="PROSITE" id="PS50949">
    <property type="entry name" value="HTH_GNTR"/>
    <property type="match status" value="1"/>
</dbReference>
<dbReference type="InterPro" id="IPR036388">
    <property type="entry name" value="WH-like_DNA-bd_sf"/>
</dbReference>
<dbReference type="CDD" id="cd07377">
    <property type="entry name" value="WHTH_GntR"/>
    <property type="match status" value="1"/>
</dbReference>
<accession>A0ABN8BEU6</accession>
<dbReference type="SUPFAM" id="SSF46785">
    <property type="entry name" value="Winged helix' DNA-binding domain"/>
    <property type="match status" value="1"/>
</dbReference>
<dbReference type="SMART" id="SM00345">
    <property type="entry name" value="HTH_GNTR"/>
    <property type="match status" value="1"/>
</dbReference>
<keyword evidence="3" id="KW-0804">Transcription</keyword>
<feature type="domain" description="HTH gntR-type" evidence="4">
    <location>
        <begin position="9"/>
        <end position="77"/>
    </location>
</feature>
<dbReference type="RefSeq" id="WP_230096312.1">
    <property type="nucleotide sequence ID" value="NZ_CAKKNS010000001.1"/>
</dbReference>
<evidence type="ECO:0000256" key="3">
    <source>
        <dbReference type="ARBA" id="ARBA00023163"/>
    </source>
</evidence>
<comment type="caution">
    <text evidence="5">The sequence shown here is derived from an EMBL/GenBank/DDBJ whole genome shotgun (WGS) entry which is preliminary data.</text>
</comment>
<evidence type="ECO:0000313" key="6">
    <source>
        <dbReference type="Proteomes" id="UP000789707"/>
    </source>
</evidence>
<evidence type="ECO:0000259" key="4">
    <source>
        <dbReference type="PROSITE" id="PS50949"/>
    </source>
</evidence>
<dbReference type="EMBL" id="CAKKNS010000001">
    <property type="protein sequence ID" value="CAH0416252.1"/>
    <property type="molecule type" value="Genomic_DNA"/>
</dbReference>
<name>A0ABN8BEU6_9LACO</name>
<reference evidence="5 6" key="1">
    <citation type="submission" date="2021-11" db="EMBL/GenBank/DDBJ databases">
        <authorList>
            <person name="Depoorter E."/>
        </authorList>
    </citation>
    <scope>NUCLEOTIDE SEQUENCE [LARGE SCALE GENOMIC DNA]</scope>
    <source>
        <strain evidence="5 6">LMG 24289</strain>
    </source>
</reference>
<organism evidence="5 6">
    <name type="scientific">Periweissella fabaria</name>
    <dbReference type="NCBI Taxonomy" id="546157"/>
    <lineage>
        <taxon>Bacteria</taxon>
        <taxon>Bacillati</taxon>
        <taxon>Bacillota</taxon>
        <taxon>Bacilli</taxon>
        <taxon>Lactobacillales</taxon>
        <taxon>Lactobacillaceae</taxon>
        <taxon>Periweissella</taxon>
    </lineage>
</organism>
<proteinExistence type="predicted"/>
<dbReference type="PANTHER" id="PTHR38445">
    <property type="entry name" value="HTH-TYPE TRANSCRIPTIONAL REPRESSOR YTRA"/>
    <property type="match status" value="1"/>
</dbReference>
<evidence type="ECO:0000256" key="1">
    <source>
        <dbReference type="ARBA" id="ARBA00023015"/>
    </source>
</evidence>
<keyword evidence="1" id="KW-0805">Transcription regulation</keyword>
<gene>
    <name evidence="5" type="primary">ytrA</name>
    <name evidence="5" type="ORF">WFA24289_00551</name>
</gene>
<dbReference type="Gene3D" id="1.10.10.10">
    <property type="entry name" value="Winged helix-like DNA-binding domain superfamily/Winged helix DNA-binding domain"/>
    <property type="match status" value="1"/>
</dbReference>